<reference evidence="2 3" key="1">
    <citation type="submission" date="2020-03" db="EMBL/GenBank/DDBJ databases">
        <title>Bradyrhizobium diversity isolated from nodules of Indigofera sp.</title>
        <authorList>
            <person name="Klepa M."/>
            <person name="Helene L."/>
            <person name="Hungria M."/>
        </authorList>
    </citation>
    <scope>NUCLEOTIDE SEQUENCE [LARGE SCALE GENOMIC DNA]</scope>
    <source>
        <strain evidence="2 3">WSM 1791</strain>
    </source>
</reference>
<dbReference type="Proteomes" id="UP000544122">
    <property type="component" value="Unassembled WGS sequence"/>
</dbReference>
<protein>
    <submittedName>
        <fullName evidence="2">Uncharacterized protein</fullName>
    </submittedName>
</protein>
<feature type="transmembrane region" description="Helical" evidence="1">
    <location>
        <begin position="162"/>
        <end position="182"/>
    </location>
</feature>
<evidence type="ECO:0000313" key="3">
    <source>
        <dbReference type="Proteomes" id="UP000544122"/>
    </source>
</evidence>
<dbReference type="EMBL" id="JAAVLX010000004">
    <property type="protein sequence ID" value="NOJ40897.1"/>
    <property type="molecule type" value="Genomic_DNA"/>
</dbReference>
<proteinExistence type="predicted"/>
<sequence>MSFDLDFVETFQWFSFLGFMALSIAVLARDHAHQIAIIWYINTLFFVFFVCIGFAAESSNVRLTEVCGSYEDTCKHIYKMLISLDDEVNLLLFGLALAIVPQLLTYVFGILSGSAATPRYVSLAGKIAFWSWIKFIAGLAGISSAAPFATWLAGKPVSVESLFAGIIYISFAFVFAAIYVLLTERIPAVIKAWSGKVGDFANRFVTRIHKFATRNLPATPEPHPHSLTRQALIQFLKSDAVYDYVVQDKPKA</sequence>
<dbReference type="AlphaFoldDB" id="A0A7Y4GSG3"/>
<evidence type="ECO:0000313" key="2">
    <source>
        <dbReference type="EMBL" id="NOJ40897.1"/>
    </source>
</evidence>
<evidence type="ECO:0000256" key="1">
    <source>
        <dbReference type="SAM" id="Phobius"/>
    </source>
</evidence>
<dbReference type="RefSeq" id="WP_171580123.1">
    <property type="nucleotide sequence ID" value="NZ_JAAVLX010000004.1"/>
</dbReference>
<accession>A0A7Y4GSG3</accession>
<keyword evidence="3" id="KW-1185">Reference proteome</keyword>
<feature type="transmembrane region" description="Helical" evidence="1">
    <location>
        <begin position="123"/>
        <end position="142"/>
    </location>
</feature>
<feature type="transmembrane region" description="Helical" evidence="1">
    <location>
        <begin position="35"/>
        <end position="56"/>
    </location>
</feature>
<feature type="transmembrane region" description="Helical" evidence="1">
    <location>
        <begin position="90"/>
        <end position="111"/>
    </location>
</feature>
<keyword evidence="1" id="KW-0472">Membrane</keyword>
<name>A0A7Y4GSG3_9BRAD</name>
<feature type="transmembrane region" description="Helical" evidence="1">
    <location>
        <begin position="12"/>
        <end position="28"/>
    </location>
</feature>
<keyword evidence="1" id="KW-0812">Transmembrane</keyword>
<gene>
    <name evidence="2" type="ORF">HCN58_15010</name>
</gene>
<organism evidence="2 3">
    <name type="scientific">Bradyrhizobium australiense</name>
    <dbReference type="NCBI Taxonomy" id="2721161"/>
    <lineage>
        <taxon>Bacteria</taxon>
        <taxon>Pseudomonadati</taxon>
        <taxon>Pseudomonadota</taxon>
        <taxon>Alphaproteobacteria</taxon>
        <taxon>Hyphomicrobiales</taxon>
        <taxon>Nitrobacteraceae</taxon>
        <taxon>Bradyrhizobium</taxon>
    </lineage>
</organism>
<comment type="caution">
    <text evidence="2">The sequence shown here is derived from an EMBL/GenBank/DDBJ whole genome shotgun (WGS) entry which is preliminary data.</text>
</comment>
<keyword evidence="1" id="KW-1133">Transmembrane helix</keyword>